<evidence type="ECO:0000256" key="12">
    <source>
        <dbReference type="ARBA" id="ARBA00050423"/>
    </source>
</evidence>
<keyword evidence="10" id="KW-1015">Disulfide bond</keyword>
<evidence type="ECO:0000256" key="3">
    <source>
        <dbReference type="ARBA" id="ARBA00022490"/>
    </source>
</evidence>
<dbReference type="FunFam" id="2.40.10.10:FF:000087">
    <property type="entry name" value="Kallikrein 8 (Neuropsin/ovasin)"/>
    <property type="match status" value="1"/>
</dbReference>
<comment type="catalytic activity">
    <reaction evidence="12">
        <text>Cleavage of amide substrates following the basic amino acids Arg or Lys at the P1 position, with a preference for Arg over Lys.</text>
        <dbReference type="EC" id="3.4.21.118"/>
    </reaction>
</comment>
<proteinExistence type="predicted"/>
<dbReference type="GO" id="GO:0050807">
    <property type="term" value="P:regulation of synapse organization"/>
    <property type="evidence" value="ECO:0007669"/>
    <property type="project" value="Ensembl"/>
</dbReference>
<organism evidence="22 23">
    <name type="scientific">Macaca fascicularis</name>
    <name type="common">Crab-eating macaque</name>
    <name type="synonym">Cynomolgus monkey</name>
    <dbReference type="NCBI Taxonomy" id="9541"/>
    <lineage>
        <taxon>Eukaryota</taxon>
        <taxon>Metazoa</taxon>
        <taxon>Chordata</taxon>
        <taxon>Craniata</taxon>
        <taxon>Vertebrata</taxon>
        <taxon>Euteleostomi</taxon>
        <taxon>Mammalia</taxon>
        <taxon>Eutheria</taxon>
        <taxon>Euarchontoglires</taxon>
        <taxon>Primates</taxon>
        <taxon>Haplorrhini</taxon>
        <taxon>Catarrhini</taxon>
        <taxon>Cercopithecidae</taxon>
        <taxon>Cercopithecinae</taxon>
        <taxon>Macaca</taxon>
    </lineage>
</organism>
<dbReference type="Pfam" id="PF00089">
    <property type="entry name" value="Trypsin"/>
    <property type="match status" value="1"/>
</dbReference>
<feature type="domain" description="Peptidase S1" evidence="21">
    <location>
        <begin position="126"/>
        <end position="350"/>
    </location>
</feature>
<keyword evidence="3" id="KW-0963">Cytoplasm</keyword>
<evidence type="ECO:0000256" key="11">
    <source>
        <dbReference type="ARBA" id="ARBA00023180"/>
    </source>
</evidence>
<dbReference type="InterPro" id="IPR001254">
    <property type="entry name" value="Trypsin_dom"/>
</dbReference>
<dbReference type="GO" id="GO:0048812">
    <property type="term" value="P:neuron projection morphogenesis"/>
    <property type="evidence" value="ECO:0007669"/>
    <property type="project" value="Ensembl"/>
</dbReference>
<dbReference type="Proteomes" id="UP000233100">
    <property type="component" value="Chromosome 19"/>
</dbReference>
<evidence type="ECO:0000313" key="22">
    <source>
        <dbReference type="Ensembl" id="ENSMFAP00000052350.1"/>
    </source>
</evidence>
<dbReference type="PROSITE" id="PS00134">
    <property type="entry name" value="TRYPSIN_HIS"/>
    <property type="match status" value="1"/>
</dbReference>
<protein>
    <recommendedName>
        <fullName evidence="16">Kallikrein-8</fullName>
        <ecNumber evidence="15">3.4.21.118</ecNumber>
    </recommendedName>
    <alternativeName>
        <fullName evidence="18">Neuropsin</fullName>
    </alternativeName>
    <alternativeName>
        <fullName evidence="17">Serine protease 19</fullName>
    </alternativeName>
</protein>
<reference evidence="22" key="3">
    <citation type="submission" date="2025-09" db="UniProtKB">
        <authorList>
            <consortium name="Ensembl"/>
        </authorList>
    </citation>
    <scope>IDENTIFICATION</scope>
</reference>
<dbReference type="AlphaFoldDB" id="A0A7N9CQY3"/>
<dbReference type="PROSITE" id="PS00135">
    <property type="entry name" value="TRYPSIN_SER"/>
    <property type="match status" value="1"/>
</dbReference>
<evidence type="ECO:0000256" key="18">
    <source>
        <dbReference type="ARBA" id="ARBA00076328"/>
    </source>
</evidence>
<accession>A0A7N9CQY3</accession>
<keyword evidence="11" id="KW-0325">Glycoprotein</keyword>
<dbReference type="Ensembl" id="ENSMFAT00000085143.1">
    <property type="protein sequence ID" value="ENSMFAP00000052350.1"/>
    <property type="gene ID" value="ENSMFAG00000007242.2"/>
</dbReference>
<keyword evidence="6" id="KW-0732">Signal</keyword>
<feature type="region of interest" description="Disordered" evidence="20">
    <location>
        <begin position="1"/>
        <end position="56"/>
    </location>
</feature>
<evidence type="ECO:0000256" key="15">
    <source>
        <dbReference type="ARBA" id="ARBA00066598"/>
    </source>
</evidence>
<evidence type="ECO:0000256" key="8">
    <source>
        <dbReference type="ARBA" id="ARBA00022825"/>
    </source>
</evidence>
<evidence type="ECO:0000256" key="5">
    <source>
        <dbReference type="ARBA" id="ARBA00022670"/>
    </source>
</evidence>
<dbReference type="GO" id="GO:0009611">
    <property type="term" value="P:response to wounding"/>
    <property type="evidence" value="ECO:0007669"/>
    <property type="project" value="Ensembl"/>
</dbReference>
<dbReference type="GO" id="GO:0050808">
    <property type="term" value="P:synapse organization"/>
    <property type="evidence" value="ECO:0007669"/>
    <property type="project" value="Ensembl"/>
</dbReference>
<comment type="function">
    <text evidence="13">Serine protease which is capable of degrading a number of proteins such as casein, fibrinogen, kininogen, fibronectin and collagen type IV. Also cleaves L1CAM in response to increased neural activity. Induces neurite outgrowth and fasciculation of cultured hippocampal neurons. Plays a role in the formation and maturation of orphan and small synaptic boutons in the Schaffer-collateral pathway, regulates Schaffer-collateral long-term potentiation in the hippocampus and is required for memory acquisition and synaptic plasticity. Involved in skin desquamation and keratinocyte proliferation. Plays a role in the secondary phase of pathogenesis following spinal cord injury.</text>
</comment>
<dbReference type="InterPro" id="IPR033116">
    <property type="entry name" value="TRYPSIN_SER"/>
</dbReference>
<evidence type="ECO:0000256" key="2">
    <source>
        <dbReference type="ARBA" id="ARBA00004613"/>
    </source>
</evidence>
<dbReference type="InterPro" id="IPR009003">
    <property type="entry name" value="Peptidase_S1_PA"/>
</dbReference>
<dbReference type="SUPFAM" id="SSF50494">
    <property type="entry name" value="Trypsin-like serine proteases"/>
    <property type="match status" value="1"/>
</dbReference>
<keyword evidence="4" id="KW-0964">Secreted</keyword>
<evidence type="ECO:0000256" key="9">
    <source>
        <dbReference type="ARBA" id="ARBA00023145"/>
    </source>
</evidence>
<evidence type="ECO:0000313" key="23">
    <source>
        <dbReference type="Proteomes" id="UP000233100"/>
    </source>
</evidence>
<evidence type="ECO:0000256" key="20">
    <source>
        <dbReference type="SAM" id="MobiDB-lite"/>
    </source>
</evidence>
<dbReference type="GO" id="GO:0030141">
    <property type="term" value="C:secretory granule"/>
    <property type="evidence" value="ECO:0007669"/>
    <property type="project" value="TreeGrafter"/>
</dbReference>
<evidence type="ECO:0000256" key="6">
    <source>
        <dbReference type="ARBA" id="ARBA00022729"/>
    </source>
</evidence>
<dbReference type="PANTHER" id="PTHR24271">
    <property type="entry name" value="KALLIKREIN-RELATED"/>
    <property type="match status" value="1"/>
</dbReference>
<evidence type="ECO:0000256" key="4">
    <source>
        <dbReference type="ARBA" id="ARBA00022525"/>
    </source>
</evidence>
<feature type="compositionally biased region" description="Polar residues" evidence="20">
    <location>
        <begin position="1"/>
        <end position="11"/>
    </location>
</feature>
<evidence type="ECO:0000256" key="16">
    <source>
        <dbReference type="ARBA" id="ARBA00067140"/>
    </source>
</evidence>
<dbReference type="InterPro" id="IPR018114">
    <property type="entry name" value="TRYPSIN_HIS"/>
</dbReference>
<dbReference type="GeneTree" id="ENSGT01020000230389"/>
<keyword evidence="9" id="KW-0865">Zymogen</keyword>
<dbReference type="PRINTS" id="PR00722">
    <property type="entry name" value="CHYMOTRYPSIN"/>
</dbReference>
<evidence type="ECO:0000256" key="1">
    <source>
        <dbReference type="ARBA" id="ARBA00004496"/>
    </source>
</evidence>
<evidence type="ECO:0000256" key="13">
    <source>
        <dbReference type="ARBA" id="ARBA00055227"/>
    </source>
</evidence>
<comment type="subcellular location">
    <subcellularLocation>
        <location evidence="1">Cytoplasm</location>
    </subcellularLocation>
    <subcellularLocation>
        <location evidence="2">Secreted</location>
    </subcellularLocation>
</comment>
<dbReference type="GO" id="GO:0007613">
    <property type="term" value="P:memory"/>
    <property type="evidence" value="ECO:0007669"/>
    <property type="project" value="Ensembl"/>
</dbReference>
<dbReference type="GO" id="GO:0043616">
    <property type="term" value="P:keratinocyte proliferation"/>
    <property type="evidence" value="ECO:0007669"/>
    <property type="project" value="Ensembl"/>
</dbReference>
<keyword evidence="23" id="KW-1185">Reference proteome</keyword>
<dbReference type="GO" id="GO:0006508">
    <property type="term" value="P:proteolysis"/>
    <property type="evidence" value="ECO:0007669"/>
    <property type="project" value="UniProtKB-KW"/>
</dbReference>
<dbReference type="PROSITE" id="PS50240">
    <property type="entry name" value="TRYPSIN_DOM"/>
    <property type="match status" value="1"/>
</dbReference>
<dbReference type="InterPro" id="IPR043504">
    <property type="entry name" value="Peptidase_S1_PA_chymotrypsin"/>
</dbReference>
<dbReference type="Bgee" id="ENSMFAG00000007242">
    <property type="expression patterns" value="Expressed in temporal lobe and 1 other cell type or tissue"/>
</dbReference>
<dbReference type="CDD" id="cd00190">
    <property type="entry name" value="Tryp_SPc"/>
    <property type="match status" value="1"/>
</dbReference>
<sequence>MPFSLQTQQSGPRLPPLPNLGVPAPCSLRPRHPGLPSPLECGNPVPNLPLPPEKPRTAPDILRSLPHPQIQNWDFRLLLPVYRPRPLHLPDLTMGRPRPRAAKTWMFLLLLGEAWAGHSRAQENKVLGGQECRPHSQPWQAALFQGKQLLCGGVLIGGNWILTAAHCKKPKYTVRLGDHSLQKKDGPEQEIPVVQSIPHPCYNSSDVEDHNHDLMLLQLRDQASLGPKVKPISLADHCTQPGQTCIISGWGTVTSPRENFPDTLNCAEVKIFPQKKCEDAYPGQITDGMVCAGSSKGADTCQGDSGGPLVCNGALQGITSWGSDPCGRSDRPGVYTNICRYLDWIKKTIGSKG</sequence>
<evidence type="ECO:0000256" key="10">
    <source>
        <dbReference type="ARBA" id="ARBA00023157"/>
    </source>
</evidence>
<evidence type="ECO:0000259" key="21">
    <source>
        <dbReference type="PROSITE" id="PS50240"/>
    </source>
</evidence>
<dbReference type="PANTHER" id="PTHR24271:SF62">
    <property type="entry name" value="KALLIKREIN-8"/>
    <property type="match status" value="1"/>
</dbReference>
<evidence type="ECO:0000256" key="19">
    <source>
        <dbReference type="RuleBase" id="RU363034"/>
    </source>
</evidence>
<keyword evidence="7 19" id="KW-0378">Hydrolase</keyword>
<evidence type="ECO:0000256" key="14">
    <source>
        <dbReference type="ARBA" id="ARBA00062590"/>
    </source>
</evidence>
<dbReference type="GO" id="GO:0097180">
    <property type="term" value="C:serine protease inhibitor complex"/>
    <property type="evidence" value="ECO:0007669"/>
    <property type="project" value="Ensembl"/>
</dbReference>
<gene>
    <name evidence="22" type="primary">KLK8</name>
</gene>
<keyword evidence="8 19" id="KW-0720">Serine protease</keyword>
<reference evidence="22" key="2">
    <citation type="submission" date="2025-08" db="UniProtKB">
        <authorList>
            <consortium name="Ensembl"/>
        </authorList>
    </citation>
    <scope>IDENTIFICATION</scope>
</reference>
<evidence type="ECO:0000256" key="17">
    <source>
        <dbReference type="ARBA" id="ARBA00075593"/>
    </source>
</evidence>
<keyword evidence="5 19" id="KW-0645">Protease</keyword>
<dbReference type="GO" id="GO:0005615">
    <property type="term" value="C:extracellular space"/>
    <property type="evidence" value="ECO:0007669"/>
    <property type="project" value="Ensembl"/>
</dbReference>
<evidence type="ECO:0000256" key="7">
    <source>
        <dbReference type="ARBA" id="ARBA00022801"/>
    </source>
</evidence>
<dbReference type="Gene3D" id="2.40.10.10">
    <property type="entry name" value="Trypsin-like serine proteases"/>
    <property type="match status" value="2"/>
</dbReference>
<dbReference type="InterPro" id="IPR001314">
    <property type="entry name" value="Peptidase_S1A"/>
</dbReference>
<dbReference type="SMART" id="SM00020">
    <property type="entry name" value="Tryp_SPc"/>
    <property type="match status" value="1"/>
</dbReference>
<dbReference type="EC" id="3.4.21.118" evidence="15"/>
<dbReference type="GO" id="GO:0038130">
    <property type="term" value="P:ERBB4 signaling pathway"/>
    <property type="evidence" value="ECO:0007669"/>
    <property type="project" value="Ensembl"/>
</dbReference>
<dbReference type="FunFam" id="2.40.10.10:FF:000041">
    <property type="entry name" value="kallikrein-6 isoform X2"/>
    <property type="match status" value="1"/>
</dbReference>
<name>A0A7N9CQY3_MACFA</name>
<dbReference type="GO" id="GO:0004252">
    <property type="term" value="F:serine-type endopeptidase activity"/>
    <property type="evidence" value="ECO:0007669"/>
    <property type="project" value="Ensembl"/>
</dbReference>
<reference evidence="22 23" key="1">
    <citation type="submission" date="2013-03" db="EMBL/GenBank/DDBJ databases">
        <authorList>
            <person name="Warren W."/>
            <person name="Wilson R.K."/>
        </authorList>
    </citation>
    <scope>NUCLEOTIDE SEQUENCE</scope>
</reference>
<comment type="subunit">
    <text evidence="14">Interacts with SPINK9.</text>
</comment>